<accession>A0AAV1AUC5</accession>
<proteinExistence type="predicted"/>
<dbReference type="InterPro" id="IPR032675">
    <property type="entry name" value="LRR_dom_sf"/>
</dbReference>
<organism evidence="10 11">
    <name type="scientific">Vicia faba</name>
    <name type="common">Broad bean</name>
    <name type="synonym">Faba vulgaris</name>
    <dbReference type="NCBI Taxonomy" id="3906"/>
    <lineage>
        <taxon>Eukaryota</taxon>
        <taxon>Viridiplantae</taxon>
        <taxon>Streptophyta</taxon>
        <taxon>Embryophyta</taxon>
        <taxon>Tracheophyta</taxon>
        <taxon>Spermatophyta</taxon>
        <taxon>Magnoliopsida</taxon>
        <taxon>eudicotyledons</taxon>
        <taxon>Gunneridae</taxon>
        <taxon>Pentapetalae</taxon>
        <taxon>rosids</taxon>
        <taxon>fabids</taxon>
        <taxon>Fabales</taxon>
        <taxon>Fabaceae</taxon>
        <taxon>Papilionoideae</taxon>
        <taxon>50 kb inversion clade</taxon>
        <taxon>NPAAA clade</taxon>
        <taxon>Hologalegina</taxon>
        <taxon>IRL clade</taxon>
        <taxon>Fabeae</taxon>
        <taxon>Vicia</taxon>
    </lineage>
</organism>
<dbReference type="SUPFAM" id="SSF52058">
    <property type="entry name" value="L domain-like"/>
    <property type="match status" value="1"/>
</dbReference>
<dbReference type="InterPro" id="IPR036388">
    <property type="entry name" value="WH-like_DNA-bd_sf"/>
</dbReference>
<reference evidence="10 11" key="1">
    <citation type="submission" date="2023-01" db="EMBL/GenBank/DDBJ databases">
        <authorList>
            <person name="Kreplak J."/>
        </authorList>
    </citation>
    <scope>NUCLEOTIDE SEQUENCE [LARGE SCALE GENOMIC DNA]</scope>
</reference>
<evidence type="ECO:0000256" key="2">
    <source>
        <dbReference type="ARBA" id="ARBA00022741"/>
    </source>
</evidence>
<dbReference type="Pfam" id="PF23559">
    <property type="entry name" value="WHD_DRP"/>
    <property type="match status" value="1"/>
</dbReference>
<dbReference type="InterPro" id="IPR058922">
    <property type="entry name" value="WHD_DRP"/>
</dbReference>
<dbReference type="GO" id="GO:0043531">
    <property type="term" value="F:ADP binding"/>
    <property type="evidence" value="ECO:0007669"/>
    <property type="project" value="InterPro"/>
</dbReference>
<dbReference type="PANTHER" id="PTHR36766:SF61">
    <property type="entry name" value="NB-ARC DOMAIN DISEASE RESISTANCE PROTEIN"/>
    <property type="match status" value="1"/>
</dbReference>
<keyword evidence="2" id="KW-0547">Nucleotide-binding</keyword>
<dbReference type="AlphaFoldDB" id="A0AAV1AUC5"/>
<protein>
    <submittedName>
        <fullName evidence="10">Uncharacterized protein</fullName>
    </submittedName>
</protein>
<evidence type="ECO:0000256" key="3">
    <source>
        <dbReference type="ARBA" id="ARBA00022821"/>
    </source>
</evidence>
<feature type="compositionally biased region" description="Acidic residues" evidence="5">
    <location>
        <begin position="855"/>
        <end position="865"/>
    </location>
</feature>
<evidence type="ECO:0000259" key="6">
    <source>
        <dbReference type="Pfam" id="PF00931"/>
    </source>
</evidence>
<dbReference type="Gene3D" id="1.20.5.4130">
    <property type="match status" value="1"/>
</dbReference>
<evidence type="ECO:0000313" key="10">
    <source>
        <dbReference type="EMBL" id="CAI8613970.1"/>
    </source>
</evidence>
<dbReference type="GO" id="GO:0051707">
    <property type="term" value="P:response to other organism"/>
    <property type="evidence" value="ECO:0007669"/>
    <property type="project" value="UniProtKB-ARBA"/>
</dbReference>
<dbReference type="SUPFAM" id="SSF52540">
    <property type="entry name" value="P-loop containing nucleoside triphosphate hydrolases"/>
    <property type="match status" value="1"/>
</dbReference>
<dbReference type="InterPro" id="IPR041118">
    <property type="entry name" value="Rx_N"/>
</dbReference>
<dbReference type="Pfam" id="PF18052">
    <property type="entry name" value="Rx_N"/>
    <property type="match status" value="1"/>
</dbReference>
<dbReference type="Gene3D" id="1.10.8.430">
    <property type="entry name" value="Helical domain of apoptotic protease-activating factors"/>
    <property type="match status" value="1"/>
</dbReference>
<gene>
    <name evidence="10" type="ORF">VFH_V106920</name>
</gene>
<evidence type="ECO:0000259" key="8">
    <source>
        <dbReference type="Pfam" id="PF23559"/>
    </source>
</evidence>
<dbReference type="Pfam" id="PF00931">
    <property type="entry name" value="NB-ARC"/>
    <property type="match status" value="1"/>
</dbReference>
<evidence type="ECO:0000256" key="5">
    <source>
        <dbReference type="SAM" id="MobiDB-lite"/>
    </source>
</evidence>
<name>A0AAV1AUC5_VICFA</name>
<feature type="domain" description="NB-ARC" evidence="6">
    <location>
        <begin position="174"/>
        <end position="356"/>
    </location>
</feature>
<dbReference type="InterPro" id="IPR002182">
    <property type="entry name" value="NB-ARC"/>
</dbReference>
<dbReference type="GO" id="GO:0006952">
    <property type="term" value="P:defense response"/>
    <property type="evidence" value="ECO:0007669"/>
    <property type="project" value="UniProtKB-KW"/>
</dbReference>
<dbReference type="EMBL" id="OX451740">
    <property type="protein sequence ID" value="CAI8613970.1"/>
    <property type="molecule type" value="Genomic_DNA"/>
</dbReference>
<dbReference type="InterPro" id="IPR042197">
    <property type="entry name" value="Apaf_helical"/>
</dbReference>
<dbReference type="GO" id="GO:0005524">
    <property type="term" value="F:ATP binding"/>
    <property type="evidence" value="ECO:0007669"/>
    <property type="project" value="UniProtKB-KW"/>
</dbReference>
<feature type="compositionally biased region" description="Basic and acidic residues" evidence="5">
    <location>
        <begin position="841"/>
        <end position="854"/>
    </location>
</feature>
<keyword evidence="11" id="KW-1185">Reference proteome</keyword>
<feature type="domain" description="Disease resistance R13L4/SHOC-2-like LRR" evidence="9">
    <location>
        <begin position="579"/>
        <end position="782"/>
    </location>
</feature>
<dbReference type="Gene3D" id="3.40.50.300">
    <property type="entry name" value="P-loop containing nucleotide triphosphate hydrolases"/>
    <property type="match status" value="1"/>
</dbReference>
<feature type="domain" description="Disease resistance N-terminal" evidence="7">
    <location>
        <begin position="12"/>
        <end position="102"/>
    </location>
</feature>
<evidence type="ECO:0000256" key="1">
    <source>
        <dbReference type="ARBA" id="ARBA00022737"/>
    </source>
</evidence>
<keyword evidence="4" id="KW-0067">ATP-binding</keyword>
<feature type="domain" description="Disease resistance protein winged helix" evidence="8">
    <location>
        <begin position="441"/>
        <end position="513"/>
    </location>
</feature>
<dbReference type="Proteomes" id="UP001157006">
    <property type="component" value="Chromosome 5"/>
</dbReference>
<evidence type="ECO:0000259" key="7">
    <source>
        <dbReference type="Pfam" id="PF18052"/>
    </source>
</evidence>
<dbReference type="PANTHER" id="PTHR36766">
    <property type="entry name" value="PLANT BROAD-SPECTRUM MILDEW RESISTANCE PROTEIN RPW8"/>
    <property type="match status" value="1"/>
</dbReference>
<evidence type="ECO:0000256" key="4">
    <source>
        <dbReference type="ARBA" id="ARBA00022840"/>
    </source>
</evidence>
<keyword evidence="1" id="KW-0677">Repeat</keyword>
<keyword evidence="3" id="KW-0611">Plant defense</keyword>
<feature type="region of interest" description="Disordered" evidence="5">
    <location>
        <begin position="841"/>
        <end position="865"/>
    </location>
</feature>
<dbReference type="InterPro" id="IPR055414">
    <property type="entry name" value="LRR_R13L4/SHOC2-like"/>
</dbReference>
<evidence type="ECO:0000259" key="9">
    <source>
        <dbReference type="Pfam" id="PF23598"/>
    </source>
</evidence>
<dbReference type="Gene3D" id="1.10.10.10">
    <property type="entry name" value="Winged helix-like DNA-binding domain superfamily/Winged helix DNA-binding domain"/>
    <property type="match status" value="1"/>
</dbReference>
<sequence length="865" mass="98594">MALTSSLFDLADSLIAKVASLACEEASQVLNVYADLQQFTQTISYIKSVLMDAEQKQKSSTDEFWELRNWMWRVRNVLLDAENVLDEVEFRNLRKKANDSTMITKVFFSSSNPIVFRFRVAHKIKEINKRLDKIAADRNNFGLQTIEIHNDTQVAHGGEMTYSRVINSDVIGRQHDKEKIIKILVQHDNNDTNLSVIPIVGLGGLGKTTLAKFVFNDQKISEYFSSKMWVSLSGSFDMKEVIIKIINSANDSAKVDAPAYQLNYRDLDIEQLQNHLINKLKGQNFLLVLDDVWNEDRVKWIQVRDLLQVGALGSKILFTTRSHSIASMMGTVSSHNLEGLSLEDSLSLFVKWAFKEGEARRYPHLVNIGREIVKKCGGIPLAVRTVGSLLFSKYETVEYWENVKDNEIWNLPDAHGILPALELSYRRMPSAMQKCFALFSLYPKGHAFDSFHVTSLWRALGLLPTPNRNPNQTSKYSASHYLLEMLSISFLQDFVDYGIGFTFKMHDLVHDLVKQVASKDLVVCCYPTDFLDSRVHHLSYTENKELDEFPFQHLKFVKSILFPIAGVGSHSKAFLNGCMSNCKHLQFFDLSYSTYETLPWAIGKLVHLRYLSLENNKKIKRLPVSICYLLRLEMLILSGCTELETLPKGLKNLINLQHLEITTKQRVLPEDEIANLSSLQTLRIEFCSNLESLFGMLKLPTLKVLCVANCKALKSLPLDIEHFPALETLLLDNCDMLQLSEGHEEQNSSMRLKVLIIVSMPQLVILPYWLQGSLNTLKYLSISSCNNLVALPQWLSDMNSLKTLYIIGCPNIMSLPNDFHRLINLERLEIDGHLELLRKPQQEIGESSRPHDAADEPDEVVEELE</sequence>
<dbReference type="Pfam" id="PF23598">
    <property type="entry name" value="LRR_14"/>
    <property type="match status" value="1"/>
</dbReference>
<dbReference type="InterPro" id="IPR027417">
    <property type="entry name" value="P-loop_NTPase"/>
</dbReference>
<dbReference type="Gene3D" id="3.80.10.10">
    <property type="entry name" value="Ribonuclease Inhibitor"/>
    <property type="match status" value="2"/>
</dbReference>
<evidence type="ECO:0000313" key="11">
    <source>
        <dbReference type="Proteomes" id="UP001157006"/>
    </source>
</evidence>
<dbReference type="PRINTS" id="PR00364">
    <property type="entry name" value="DISEASERSIST"/>
</dbReference>